<dbReference type="SUPFAM" id="SSF52540">
    <property type="entry name" value="P-loop containing nucleoside triphosphate hydrolases"/>
    <property type="match status" value="1"/>
</dbReference>
<dbReference type="GO" id="GO:0008146">
    <property type="term" value="F:sulfotransferase activity"/>
    <property type="evidence" value="ECO:0007669"/>
    <property type="project" value="InterPro"/>
</dbReference>
<evidence type="ECO:0000259" key="3">
    <source>
        <dbReference type="Pfam" id="PF00685"/>
    </source>
</evidence>
<proteinExistence type="inferred from homology"/>
<keyword evidence="2" id="KW-0808">Transferase</keyword>
<dbReference type="InterPro" id="IPR000863">
    <property type="entry name" value="Sulfotransferase_dom"/>
</dbReference>
<comment type="similarity">
    <text evidence="1">Belongs to the sulfotransferase 1 family.</text>
</comment>
<dbReference type="Pfam" id="PF00685">
    <property type="entry name" value="Sulfotransfer_1"/>
    <property type="match status" value="1"/>
</dbReference>
<feature type="domain" description="Sulfotransferase" evidence="3">
    <location>
        <begin position="86"/>
        <end position="323"/>
    </location>
</feature>
<comment type="caution">
    <text evidence="4">The sequence shown here is derived from an EMBL/GenBank/DDBJ whole genome shotgun (WGS) entry which is preliminary data.</text>
</comment>
<dbReference type="PANTHER" id="PTHR11783">
    <property type="entry name" value="SULFOTRANSFERASE SULT"/>
    <property type="match status" value="1"/>
</dbReference>
<accession>A0AA88YD04</accession>
<gene>
    <name evidence="4" type="ORF">FSP39_015864</name>
</gene>
<sequence>MLQDEGYRGNGLFLSQSWLCFLQRQVVFANEIDKSDLVPKINEHGEVKDMDLIVNSMRVGAMMVKAGFIPDPRKNFPKIRDMKIFDDDILICAYQKAGTHWLWEIASMLNKGSSEYERKTKESVMLEFNDPDQFDNLARPRVLNTHLIFEALPKGILEKRCRVLYIQRNPKDMTVSCYNHMKGMRPPEAPKMVWDDYCYFSLTGQEPFVPWYKHREGFEQELDDRQDHILSLFYEDIKKVDPVTEIKKIASFLKVECSDDFATEIAEKCNFKNMKEADKKKEHMLSKDLNFLYRKGEVGDWKNWYTVAQNEKTDKLIAEKSKNSRFQYKYTLK</sequence>
<dbReference type="Gene3D" id="3.40.50.300">
    <property type="entry name" value="P-loop containing nucleotide triphosphate hydrolases"/>
    <property type="match status" value="1"/>
</dbReference>
<evidence type="ECO:0000256" key="2">
    <source>
        <dbReference type="ARBA" id="ARBA00022679"/>
    </source>
</evidence>
<dbReference type="Proteomes" id="UP001186944">
    <property type="component" value="Unassembled WGS sequence"/>
</dbReference>
<keyword evidence="5" id="KW-1185">Reference proteome</keyword>
<organism evidence="4 5">
    <name type="scientific">Pinctada imbricata</name>
    <name type="common">Atlantic pearl-oyster</name>
    <name type="synonym">Pinctada martensii</name>
    <dbReference type="NCBI Taxonomy" id="66713"/>
    <lineage>
        <taxon>Eukaryota</taxon>
        <taxon>Metazoa</taxon>
        <taxon>Spiralia</taxon>
        <taxon>Lophotrochozoa</taxon>
        <taxon>Mollusca</taxon>
        <taxon>Bivalvia</taxon>
        <taxon>Autobranchia</taxon>
        <taxon>Pteriomorphia</taxon>
        <taxon>Pterioida</taxon>
        <taxon>Pterioidea</taxon>
        <taxon>Pteriidae</taxon>
        <taxon>Pinctada</taxon>
    </lineage>
</organism>
<dbReference type="InterPro" id="IPR027417">
    <property type="entry name" value="P-loop_NTPase"/>
</dbReference>
<protein>
    <recommendedName>
        <fullName evidence="3">Sulfotransferase domain-containing protein</fullName>
    </recommendedName>
</protein>
<evidence type="ECO:0000313" key="4">
    <source>
        <dbReference type="EMBL" id="KAK3103027.1"/>
    </source>
</evidence>
<name>A0AA88YD04_PINIB</name>
<evidence type="ECO:0000256" key="1">
    <source>
        <dbReference type="ARBA" id="ARBA00005771"/>
    </source>
</evidence>
<reference evidence="4" key="1">
    <citation type="submission" date="2019-08" db="EMBL/GenBank/DDBJ databases">
        <title>The improved chromosome-level genome for the pearl oyster Pinctada fucata martensii using PacBio sequencing and Hi-C.</title>
        <authorList>
            <person name="Zheng Z."/>
        </authorList>
    </citation>
    <scope>NUCLEOTIDE SEQUENCE</scope>
    <source>
        <strain evidence="4">ZZ-2019</strain>
        <tissue evidence="4">Adductor muscle</tissue>
    </source>
</reference>
<dbReference type="EMBL" id="VSWD01000005">
    <property type="protein sequence ID" value="KAK3103027.1"/>
    <property type="molecule type" value="Genomic_DNA"/>
</dbReference>
<dbReference type="AlphaFoldDB" id="A0AA88YD04"/>
<evidence type="ECO:0000313" key="5">
    <source>
        <dbReference type="Proteomes" id="UP001186944"/>
    </source>
</evidence>